<dbReference type="NCBIfam" id="NF003009">
    <property type="entry name" value="PRK03826.1"/>
    <property type="match status" value="1"/>
</dbReference>
<keyword evidence="2" id="KW-0378">Hydrolase</keyword>
<dbReference type="Proteomes" id="UP000713596">
    <property type="component" value="Unassembled WGS sequence"/>
</dbReference>
<evidence type="ECO:0000259" key="1">
    <source>
        <dbReference type="SMART" id="SM00471"/>
    </source>
</evidence>
<gene>
    <name evidence="2" type="primary">yfbR</name>
    <name evidence="2" type="ORF">H9882_00805</name>
</gene>
<dbReference type="SUPFAM" id="SSF109604">
    <property type="entry name" value="HD-domain/PDEase-like"/>
    <property type="match status" value="1"/>
</dbReference>
<name>A0A948WMW7_9FIRM</name>
<dbReference type="Gene3D" id="1.10.3210.10">
    <property type="entry name" value="Hypothetical protein af1432"/>
    <property type="match status" value="1"/>
</dbReference>
<reference evidence="2" key="2">
    <citation type="submission" date="2021-04" db="EMBL/GenBank/DDBJ databases">
        <authorList>
            <person name="Gilroy R."/>
        </authorList>
    </citation>
    <scope>NUCLEOTIDE SEQUENCE</scope>
    <source>
        <strain evidence="2">B5_2728</strain>
    </source>
</reference>
<feature type="domain" description="HD/PDEase" evidence="1">
    <location>
        <begin position="26"/>
        <end position="151"/>
    </location>
</feature>
<proteinExistence type="predicted"/>
<dbReference type="EC" id="3.1.3.89" evidence="2"/>
<dbReference type="Pfam" id="PF12917">
    <property type="entry name" value="YfbR-like"/>
    <property type="match status" value="1"/>
</dbReference>
<sequence length="202" mass="23021">MKTYPFNALVSRMKYIRRWSLMHAARPETLSEHTTETAVLAHTLCMIAQEVTGTPVRPETVAVAALYHDAQEILTGDMPTPVKYKNERLRNAYKALETESALTMLSMLPPALRQPMTGYVTGRILSPAEERLLKAADRLSALIKCMEEVQAGNREFAAAMEQQRQALSDMHCPEVDYFLERMLPCYSQTLDELTRPEQQEDW</sequence>
<organism evidence="2 3">
    <name type="scientific">Candidatus Allofournierella pullistercoris</name>
    <dbReference type="NCBI Taxonomy" id="2838597"/>
    <lineage>
        <taxon>Bacteria</taxon>
        <taxon>Bacillati</taxon>
        <taxon>Bacillota</taxon>
        <taxon>Clostridia</taxon>
        <taxon>Eubacteriales</taxon>
        <taxon>Oscillospiraceae</taxon>
        <taxon>Allofournierella</taxon>
    </lineage>
</organism>
<accession>A0A948WMW7</accession>
<dbReference type="CDD" id="cd00077">
    <property type="entry name" value="HDc"/>
    <property type="match status" value="1"/>
</dbReference>
<evidence type="ECO:0000313" key="3">
    <source>
        <dbReference type="Proteomes" id="UP000713596"/>
    </source>
</evidence>
<dbReference type="AlphaFoldDB" id="A0A948WMW7"/>
<dbReference type="EMBL" id="JAHLFP010000006">
    <property type="protein sequence ID" value="MBU3805432.1"/>
    <property type="molecule type" value="Genomic_DNA"/>
</dbReference>
<evidence type="ECO:0000313" key="2">
    <source>
        <dbReference type="EMBL" id="MBU3805432.1"/>
    </source>
</evidence>
<comment type="caution">
    <text evidence="2">The sequence shown here is derived from an EMBL/GenBank/DDBJ whole genome shotgun (WGS) entry which is preliminary data.</text>
</comment>
<protein>
    <submittedName>
        <fullName evidence="2">5'-deoxynucleotidase</fullName>
        <ecNumber evidence="2">3.1.3.89</ecNumber>
    </submittedName>
</protein>
<dbReference type="GO" id="GO:0002953">
    <property type="term" value="F:5'-deoxynucleotidase activity"/>
    <property type="evidence" value="ECO:0007669"/>
    <property type="project" value="UniProtKB-EC"/>
</dbReference>
<dbReference type="SMART" id="SM00471">
    <property type="entry name" value="HDc"/>
    <property type="match status" value="1"/>
</dbReference>
<reference evidence="2" key="1">
    <citation type="journal article" date="2021" name="PeerJ">
        <title>Extensive microbial diversity within the chicken gut microbiome revealed by metagenomics and culture.</title>
        <authorList>
            <person name="Gilroy R."/>
            <person name="Ravi A."/>
            <person name="Getino M."/>
            <person name="Pursley I."/>
            <person name="Horton D.L."/>
            <person name="Alikhan N.F."/>
            <person name="Baker D."/>
            <person name="Gharbi K."/>
            <person name="Hall N."/>
            <person name="Watson M."/>
            <person name="Adriaenssens E.M."/>
            <person name="Foster-Nyarko E."/>
            <person name="Jarju S."/>
            <person name="Secka A."/>
            <person name="Antonio M."/>
            <person name="Oren A."/>
            <person name="Chaudhuri R.R."/>
            <person name="La Ragione R."/>
            <person name="Hildebrand F."/>
            <person name="Pallen M.J."/>
        </authorList>
    </citation>
    <scope>NUCLEOTIDE SEQUENCE</scope>
    <source>
        <strain evidence="2">B5_2728</strain>
    </source>
</reference>
<dbReference type="InterPro" id="IPR003607">
    <property type="entry name" value="HD/PDEase_dom"/>
</dbReference>